<dbReference type="STRING" id="246404.A0A507FDK0"/>
<keyword evidence="2 4" id="KW-0863">Zinc-finger</keyword>
<dbReference type="Proteomes" id="UP000320333">
    <property type="component" value="Unassembled WGS sequence"/>
</dbReference>
<protein>
    <recommendedName>
        <fullName evidence="6">C2H2-type domain-containing protein</fullName>
    </recommendedName>
</protein>
<dbReference type="OrthoDB" id="8922241at2759"/>
<evidence type="ECO:0000313" key="7">
    <source>
        <dbReference type="EMBL" id="TPX74429.1"/>
    </source>
</evidence>
<evidence type="ECO:0000313" key="8">
    <source>
        <dbReference type="Proteomes" id="UP000320333"/>
    </source>
</evidence>
<organism evidence="7 8">
    <name type="scientific">Chytriomyces confervae</name>
    <dbReference type="NCBI Taxonomy" id="246404"/>
    <lineage>
        <taxon>Eukaryota</taxon>
        <taxon>Fungi</taxon>
        <taxon>Fungi incertae sedis</taxon>
        <taxon>Chytridiomycota</taxon>
        <taxon>Chytridiomycota incertae sedis</taxon>
        <taxon>Chytridiomycetes</taxon>
        <taxon>Chytridiales</taxon>
        <taxon>Chytriomycetaceae</taxon>
        <taxon>Chytriomyces</taxon>
    </lineage>
</organism>
<sequence length="276" mass="30266">MTSVCASLDDVYPTAASIFETAAWPSYETNDMSLLTGNWSGDFLLDDFTSTGSIDSFLSAADLLSSSSVPSNDNDPLDNVVFQYFLNDLTPCSSPLSMFNSATAAFPFHHESHSDNNNNNSSNNDLYSLFVEPVSPCMLQSHSFVEQQTCPQEPTLVPTPAQSPVVSAVATSPIPQLATSHPYKKRKQPTTTTSTPRTNTTTTTTKSQSSRSRNFECSTCGKRCFRKQDLERHQVTHGNLKTFECRLGCGACFARSDALTRHMKTRKCVGDGLLRQ</sequence>
<dbReference type="AlphaFoldDB" id="A0A507FDK0"/>
<dbReference type="EMBL" id="QEAP01000126">
    <property type="protein sequence ID" value="TPX74429.1"/>
    <property type="molecule type" value="Genomic_DNA"/>
</dbReference>
<accession>A0A507FDK0</accession>
<dbReference type="Pfam" id="PF00096">
    <property type="entry name" value="zf-C2H2"/>
    <property type="match status" value="2"/>
</dbReference>
<feature type="domain" description="C2H2-type" evidence="6">
    <location>
        <begin position="215"/>
        <end position="242"/>
    </location>
</feature>
<keyword evidence="3" id="KW-0862">Zinc</keyword>
<reference evidence="7 8" key="1">
    <citation type="journal article" date="2019" name="Sci. Rep.">
        <title>Comparative genomics of chytrid fungi reveal insights into the obligate biotrophic and pathogenic lifestyle of Synchytrium endobioticum.</title>
        <authorList>
            <person name="van de Vossenberg B.T.L.H."/>
            <person name="Warris S."/>
            <person name="Nguyen H.D.T."/>
            <person name="van Gent-Pelzer M.P.E."/>
            <person name="Joly D.L."/>
            <person name="van de Geest H.C."/>
            <person name="Bonants P.J.M."/>
            <person name="Smith D.S."/>
            <person name="Levesque C.A."/>
            <person name="van der Lee T.A.J."/>
        </authorList>
    </citation>
    <scope>NUCLEOTIDE SEQUENCE [LARGE SCALE GENOMIC DNA]</scope>
    <source>
        <strain evidence="7 8">CBS 675.73</strain>
    </source>
</reference>
<name>A0A507FDK0_9FUNG</name>
<dbReference type="PANTHER" id="PTHR23235:SF120">
    <property type="entry name" value="KRUPPEL-LIKE FACTOR 15"/>
    <property type="match status" value="1"/>
</dbReference>
<keyword evidence="1" id="KW-0479">Metal-binding</keyword>
<dbReference type="GO" id="GO:0000981">
    <property type="term" value="F:DNA-binding transcription factor activity, RNA polymerase II-specific"/>
    <property type="evidence" value="ECO:0007669"/>
    <property type="project" value="TreeGrafter"/>
</dbReference>
<dbReference type="PROSITE" id="PS50157">
    <property type="entry name" value="ZINC_FINGER_C2H2_2"/>
    <property type="match status" value="2"/>
</dbReference>
<dbReference type="PANTHER" id="PTHR23235">
    <property type="entry name" value="KRUEPPEL-LIKE TRANSCRIPTION FACTOR"/>
    <property type="match status" value="1"/>
</dbReference>
<evidence type="ECO:0000256" key="1">
    <source>
        <dbReference type="ARBA" id="ARBA00022723"/>
    </source>
</evidence>
<dbReference type="GO" id="GO:0008270">
    <property type="term" value="F:zinc ion binding"/>
    <property type="evidence" value="ECO:0007669"/>
    <property type="project" value="UniProtKB-KW"/>
</dbReference>
<feature type="region of interest" description="Disordered" evidence="5">
    <location>
        <begin position="174"/>
        <end position="210"/>
    </location>
</feature>
<evidence type="ECO:0000256" key="4">
    <source>
        <dbReference type="PROSITE-ProRule" id="PRU00042"/>
    </source>
</evidence>
<evidence type="ECO:0000256" key="2">
    <source>
        <dbReference type="ARBA" id="ARBA00022771"/>
    </source>
</evidence>
<proteinExistence type="predicted"/>
<comment type="caution">
    <text evidence="7">The sequence shown here is derived from an EMBL/GenBank/DDBJ whole genome shotgun (WGS) entry which is preliminary data.</text>
</comment>
<dbReference type="SMART" id="SM00355">
    <property type="entry name" value="ZnF_C2H2"/>
    <property type="match status" value="2"/>
</dbReference>
<evidence type="ECO:0000256" key="5">
    <source>
        <dbReference type="SAM" id="MobiDB-lite"/>
    </source>
</evidence>
<evidence type="ECO:0000256" key="3">
    <source>
        <dbReference type="ARBA" id="ARBA00022833"/>
    </source>
</evidence>
<gene>
    <name evidence="7" type="ORF">CcCBS67573_g04300</name>
</gene>
<dbReference type="GO" id="GO:0000978">
    <property type="term" value="F:RNA polymerase II cis-regulatory region sequence-specific DNA binding"/>
    <property type="evidence" value="ECO:0007669"/>
    <property type="project" value="TreeGrafter"/>
</dbReference>
<evidence type="ECO:0000259" key="6">
    <source>
        <dbReference type="PROSITE" id="PS50157"/>
    </source>
</evidence>
<dbReference type="InterPro" id="IPR036236">
    <property type="entry name" value="Znf_C2H2_sf"/>
</dbReference>
<dbReference type="SUPFAM" id="SSF57667">
    <property type="entry name" value="beta-beta-alpha zinc fingers"/>
    <property type="match status" value="1"/>
</dbReference>
<feature type="compositionally biased region" description="Low complexity" evidence="5">
    <location>
        <begin position="189"/>
        <end position="210"/>
    </location>
</feature>
<dbReference type="InterPro" id="IPR013087">
    <property type="entry name" value="Znf_C2H2_type"/>
</dbReference>
<feature type="domain" description="C2H2-type" evidence="6">
    <location>
        <begin position="243"/>
        <end position="265"/>
    </location>
</feature>
<dbReference type="PROSITE" id="PS00028">
    <property type="entry name" value="ZINC_FINGER_C2H2_1"/>
    <property type="match status" value="1"/>
</dbReference>
<dbReference type="Gene3D" id="3.30.160.60">
    <property type="entry name" value="Classic Zinc Finger"/>
    <property type="match status" value="2"/>
</dbReference>
<keyword evidence="8" id="KW-1185">Reference proteome</keyword>